<keyword evidence="4" id="KW-0408">Iron</keyword>
<dbReference type="InterPro" id="IPR001128">
    <property type="entry name" value="Cyt_P450"/>
</dbReference>
<comment type="caution">
    <text evidence="7">The sequence shown here is derived from an EMBL/GenBank/DDBJ whole genome shotgun (WGS) entry which is preliminary data.</text>
</comment>
<evidence type="ECO:0000256" key="6">
    <source>
        <dbReference type="SAM" id="Phobius"/>
    </source>
</evidence>
<evidence type="ECO:0000313" key="7">
    <source>
        <dbReference type="EMBL" id="PHT66435.1"/>
    </source>
</evidence>
<evidence type="ECO:0000256" key="5">
    <source>
        <dbReference type="ARBA" id="ARBA00023033"/>
    </source>
</evidence>
<name>A0A2G2Y9J8_CAPAN</name>
<reference evidence="7 8" key="1">
    <citation type="journal article" date="2014" name="Nat. Genet.">
        <title>Genome sequence of the hot pepper provides insights into the evolution of pungency in Capsicum species.</title>
        <authorList>
            <person name="Kim S."/>
            <person name="Park M."/>
            <person name="Yeom S.I."/>
            <person name="Kim Y.M."/>
            <person name="Lee J.M."/>
            <person name="Lee H.A."/>
            <person name="Seo E."/>
            <person name="Choi J."/>
            <person name="Cheong K."/>
            <person name="Kim K.T."/>
            <person name="Jung K."/>
            <person name="Lee G.W."/>
            <person name="Oh S.K."/>
            <person name="Bae C."/>
            <person name="Kim S.B."/>
            <person name="Lee H.Y."/>
            <person name="Kim S.Y."/>
            <person name="Kim M.S."/>
            <person name="Kang B.C."/>
            <person name="Jo Y.D."/>
            <person name="Yang H.B."/>
            <person name="Jeong H.J."/>
            <person name="Kang W.H."/>
            <person name="Kwon J.K."/>
            <person name="Shin C."/>
            <person name="Lim J.Y."/>
            <person name="Park J.H."/>
            <person name="Huh J.H."/>
            <person name="Kim J.S."/>
            <person name="Kim B.D."/>
            <person name="Cohen O."/>
            <person name="Paran I."/>
            <person name="Suh M.C."/>
            <person name="Lee S.B."/>
            <person name="Kim Y.K."/>
            <person name="Shin Y."/>
            <person name="Noh S.J."/>
            <person name="Park J."/>
            <person name="Seo Y.S."/>
            <person name="Kwon S.Y."/>
            <person name="Kim H.A."/>
            <person name="Park J.M."/>
            <person name="Kim H.J."/>
            <person name="Choi S.B."/>
            <person name="Bosland P.W."/>
            <person name="Reeves G."/>
            <person name="Jo S.H."/>
            <person name="Lee B.W."/>
            <person name="Cho H.T."/>
            <person name="Choi H.S."/>
            <person name="Lee M.S."/>
            <person name="Yu Y."/>
            <person name="Do Choi Y."/>
            <person name="Park B.S."/>
            <person name="van Deynze A."/>
            <person name="Ashrafi H."/>
            <person name="Hill T."/>
            <person name="Kim W.T."/>
            <person name="Pai H.S."/>
            <person name="Ahn H.K."/>
            <person name="Yeam I."/>
            <person name="Giovannoni J.J."/>
            <person name="Rose J.K."/>
            <person name="Sorensen I."/>
            <person name="Lee S.J."/>
            <person name="Kim R.W."/>
            <person name="Choi I.Y."/>
            <person name="Choi B.S."/>
            <person name="Lim J.S."/>
            <person name="Lee Y.H."/>
            <person name="Choi D."/>
        </authorList>
    </citation>
    <scope>NUCLEOTIDE SEQUENCE [LARGE SCALE GENOMIC DNA]</scope>
    <source>
        <strain evidence="8">cv. CM334</strain>
    </source>
</reference>
<reference evidence="7 8" key="2">
    <citation type="journal article" date="2017" name="Genome Biol.">
        <title>New reference genome sequences of hot pepper reveal the massive evolution of plant disease-resistance genes by retroduplication.</title>
        <authorList>
            <person name="Kim S."/>
            <person name="Park J."/>
            <person name="Yeom S.I."/>
            <person name="Kim Y.M."/>
            <person name="Seo E."/>
            <person name="Kim K.T."/>
            <person name="Kim M.S."/>
            <person name="Lee J.M."/>
            <person name="Cheong K."/>
            <person name="Shin H.S."/>
            <person name="Kim S.B."/>
            <person name="Han K."/>
            <person name="Lee J."/>
            <person name="Park M."/>
            <person name="Lee H.A."/>
            <person name="Lee H.Y."/>
            <person name="Lee Y."/>
            <person name="Oh S."/>
            <person name="Lee J.H."/>
            <person name="Choi E."/>
            <person name="Choi E."/>
            <person name="Lee S.E."/>
            <person name="Jeon J."/>
            <person name="Kim H."/>
            <person name="Choi G."/>
            <person name="Song H."/>
            <person name="Lee J."/>
            <person name="Lee S.C."/>
            <person name="Kwon J.K."/>
            <person name="Lee H.Y."/>
            <person name="Koo N."/>
            <person name="Hong Y."/>
            <person name="Kim R.W."/>
            <person name="Kang W.H."/>
            <person name="Huh J.H."/>
            <person name="Kang B.C."/>
            <person name="Yang T.J."/>
            <person name="Lee Y.H."/>
            <person name="Bennetzen J.L."/>
            <person name="Choi D."/>
        </authorList>
    </citation>
    <scope>NUCLEOTIDE SEQUENCE [LARGE SCALE GENOMIC DNA]</scope>
    <source>
        <strain evidence="8">cv. CM334</strain>
    </source>
</reference>
<sequence>METEQMLGTVVVVQRRLWRRWIRRWQKRRTERRLVVFLPPLVMLTGATGLVFVRNGIEREKQWLLVAAGDRANGVSPVMRMTMDSHVHDTTTTVAATNITTMSHTSAPQAMTLAEKLKKFTGVDFKRFGRERRVSSRDNNKKLPPMWKDFKNYLKHKRKEMTVEDLIEIRAMLQQLVRGKTSGGDSNMIVMDMKTTFFEMTLNIMMMMIAGKKYYGDSAEKLGESRRFKEIVTETFQLTNIGDFVPLLKWIGANNHENKVKLLKEKRDKFIQDLIEEHKNSRKGSSLEQKNNTMIDVLLSLQDSEPDYYTDEVI</sequence>
<keyword evidence="6" id="KW-1133">Transmembrane helix</keyword>
<evidence type="ECO:0000313" key="8">
    <source>
        <dbReference type="Proteomes" id="UP000222542"/>
    </source>
</evidence>
<evidence type="ECO:0000256" key="2">
    <source>
        <dbReference type="ARBA" id="ARBA00022723"/>
    </source>
</evidence>
<proteinExistence type="predicted"/>
<dbReference type="Gene3D" id="1.10.630.10">
    <property type="entry name" value="Cytochrome P450"/>
    <property type="match status" value="1"/>
</dbReference>
<dbReference type="PANTHER" id="PTHR47947">
    <property type="entry name" value="CYTOCHROME P450 82C3-RELATED"/>
    <property type="match status" value="1"/>
</dbReference>
<protein>
    <recommendedName>
        <fullName evidence="9">Cytochrome P450</fullName>
    </recommendedName>
</protein>
<dbReference type="Pfam" id="PF00067">
    <property type="entry name" value="p450"/>
    <property type="match status" value="1"/>
</dbReference>
<evidence type="ECO:0000256" key="4">
    <source>
        <dbReference type="ARBA" id="ARBA00023004"/>
    </source>
</evidence>
<dbReference type="InterPro" id="IPR036396">
    <property type="entry name" value="Cyt_P450_sf"/>
</dbReference>
<dbReference type="GO" id="GO:0005506">
    <property type="term" value="F:iron ion binding"/>
    <property type="evidence" value="ECO:0007669"/>
    <property type="project" value="InterPro"/>
</dbReference>
<dbReference type="Proteomes" id="UP000222542">
    <property type="component" value="Unassembled WGS sequence"/>
</dbReference>
<dbReference type="GO" id="GO:0004497">
    <property type="term" value="F:monooxygenase activity"/>
    <property type="evidence" value="ECO:0007669"/>
    <property type="project" value="UniProtKB-KW"/>
</dbReference>
<keyword evidence="2" id="KW-0479">Metal-binding</keyword>
<evidence type="ECO:0008006" key="9">
    <source>
        <dbReference type="Google" id="ProtNLM"/>
    </source>
</evidence>
<evidence type="ECO:0000256" key="1">
    <source>
        <dbReference type="ARBA" id="ARBA00022617"/>
    </source>
</evidence>
<keyword evidence="3" id="KW-0560">Oxidoreductase</keyword>
<keyword evidence="6" id="KW-0812">Transmembrane</keyword>
<dbReference type="AlphaFoldDB" id="A0A2G2Y9J8"/>
<dbReference type="GO" id="GO:0020037">
    <property type="term" value="F:heme binding"/>
    <property type="evidence" value="ECO:0007669"/>
    <property type="project" value="InterPro"/>
</dbReference>
<dbReference type="STRING" id="4072.A0A2G2Y9J8"/>
<keyword evidence="6" id="KW-0472">Membrane</keyword>
<evidence type="ECO:0000256" key="3">
    <source>
        <dbReference type="ARBA" id="ARBA00023002"/>
    </source>
</evidence>
<keyword evidence="8" id="KW-1185">Reference proteome</keyword>
<dbReference type="InterPro" id="IPR050651">
    <property type="entry name" value="Plant_Cytochrome_P450_Monoox"/>
</dbReference>
<gene>
    <name evidence="7" type="ORF">T459_30860</name>
</gene>
<dbReference type="GO" id="GO:0016705">
    <property type="term" value="F:oxidoreductase activity, acting on paired donors, with incorporation or reduction of molecular oxygen"/>
    <property type="evidence" value="ECO:0007669"/>
    <property type="project" value="InterPro"/>
</dbReference>
<dbReference type="SUPFAM" id="SSF48264">
    <property type="entry name" value="Cytochrome P450"/>
    <property type="match status" value="1"/>
</dbReference>
<dbReference type="Gramene" id="PHT66435">
    <property type="protein sequence ID" value="PHT66435"/>
    <property type="gene ID" value="T459_30860"/>
</dbReference>
<organism evidence="7 8">
    <name type="scientific">Capsicum annuum</name>
    <name type="common">Capsicum pepper</name>
    <dbReference type="NCBI Taxonomy" id="4072"/>
    <lineage>
        <taxon>Eukaryota</taxon>
        <taxon>Viridiplantae</taxon>
        <taxon>Streptophyta</taxon>
        <taxon>Embryophyta</taxon>
        <taxon>Tracheophyta</taxon>
        <taxon>Spermatophyta</taxon>
        <taxon>Magnoliopsida</taxon>
        <taxon>eudicotyledons</taxon>
        <taxon>Gunneridae</taxon>
        <taxon>Pentapetalae</taxon>
        <taxon>asterids</taxon>
        <taxon>lamiids</taxon>
        <taxon>Solanales</taxon>
        <taxon>Solanaceae</taxon>
        <taxon>Solanoideae</taxon>
        <taxon>Capsiceae</taxon>
        <taxon>Capsicum</taxon>
    </lineage>
</organism>
<accession>A0A2G2Y9J8</accession>
<dbReference type="PANTHER" id="PTHR47947:SF3">
    <property type="entry name" value="CYTOCHROME P450 81D1-LIKE"/>
    <property type="match status" value="1"/>
</dbReference>
<keyword evidence="5" id="KW-0503">Monooxygenase</keyword>
<feature type="transmembrane region" description="Helical" evidence="6">
    <location>
        <begin position="34"/>
        <end position="53"/>
    </location>
</feature>
<keyword evidence="1" id="KW-0349">Heme</keyword>
<dbReference type="EMBL" id="AYRZ02000012">
    <property type="protein sequence ID" value="PHT66435.1"/>
    <property type="molecule type" value="Genomic_DNA"/>
</dbReference>